<reference evidence="1" key="1">
    <citation type="submission" date="2018-02" db="EMBL/GenBank/DDBJ databases">
        <title>Rhizophora mucronata_Transcriptome.</title>
        <authorList>
            <person name="Meera S.P."/>
            <person name="Sreeshan A."/>
            <person name="Augustine A."/>
        </authorList>
    </citation>
    <scope>NUCLEOTIDE SEQUENCE</scope>
    <source>
        <tissue evidence="1">Leaf</tissue>
    </source>
</reference>
<protein>
    <submittedName>
        <fullName evidence="1">Uncharacterized protein</fullName>
    </submittedName>
</protein>
<organism evidence="1">
    <name type="scientific">Rhizophora mucronata</name>
    <name type="common">Asiatic mangrove</name>
    <dbReference type="NCBI Taxonomy" id="61149"/>
    <lineage>
        <taxon>Eukaryota</taxon>
        <taxon>Viridiplantae</taxon>
        <taxon>Streptophyta</taxon>
        <taxon>Embryophyta</taxon>
        <taxon>Tracheophyta</taxon>
        <taxon>Spermatophyta</taxon>
        <taxon>Magnoliopsida</taxon>
        <taxon>eudicotyledons</taxon>
        <taxon>Gunneridae</taxon>
        <taxon>Pentapetalae</taxon>
        <taxon>rosids</taxon>
        <taxon>fabids</taxon>
        <taxon>Malpighiales</taxon>
        <taxon>Rhizophoraceae</taxon>
        <taxon>Rhizophora</taxon>
    </lineage>
</organism>
<name>A0A2P2KRT6_RHIMU</name>
<dbReference type="AlphaFoldDB" id="A0A2P2KRT6"/>
<dbReference type="EMBL" id="GGEC01027955">
    <property type="protein sequence ID" value="MBX08439.1"/>
    <property type="molecule type" value="Transcribed_RNA"/>
</dbReference>
<evidence type="ECO:0000313" key="1">
    <source>
        <dbReference type="EMBL" id="MBX08439.1"/>
    </source>
</evidence>
<accession>A0A2P2KRT6</accession>
<sequence length="43" mass="4921">MLVAPPEDFCQVCRRVWRGKDSLHKLFHGKKFIVVAVIPKVAT</sequence>
<proteinExistence type="predicted"/>